<dbReference type="AlphaFoldDB" id="A0A0U3UW40"/>
<dbReference type="PANTHER" id="PTHR42194:SF1">
    <property type="entry name" value="UPF0276 PROTEIN HI_1600"/>
    <property type="match status" value="1"/>
</dbReference>
<dbReference type="PANTHER" id="PTHR42194">
    <property type="entry name" value="UPF0276 PROTEIN HI_1600"/>
    <property type="match status" value="1"/>
</dbReference>
<evidence type="ECO:0008006" key="2">
    <source>
        <dbReference type="Google" id="ProtNLM"/>
    </source>
</evidence>
<accession>A0A0U3UW40</accession>
<protein>
    <recommendedName>
        <fullName evidence="2">DUF692 domain-containing protein</fullName>
    </recommendedName>
</protein>
<name>A0A0U3UW40_9BACT</name>
<evidence type="ECO:0000313" key="1">
    <source>
        <dbReference type="EMBL" id="ALV86676.1"/>
    </source>
</evidence>
<sequence>MQAAPVTGIGWRHEHERDLLEGRPALPFIEVHSENFFADGGAALALLRQARQDYDVSLHGVGLALGSAAGLDDWHLDRLAALVRQIEPLRVSDHAAFARAPRRSGQAPLHAGDLLPIAFTSDSLALLGANVQRVQERLARPIGVENISAYLGWADDALAEAEFFNQLVQRTGCWLLLDVNNLVVNALNADADDPVAAANAFVDAIEPRHVGQIHLAGYSRSDALVIDDHASRVHPPVWQVYAHTIARLGPRPTLVEWDTALPAFDVLLGEARAADRIAGGGPAPRT</sequence>
<dbReference type="Gene3D" id="3.20.20.150">
    <property type="entry name" value="Divalent-metal-dependent TIM barrel enzymes"/>
    <property type="match status" value="1"/>
</dbReference>
<organism evidence="1">
    <name type="scientific">uncultured bacterium 51</name>
    <dbReference type="NCBI Taxonomy" id="1748279"/>
    <lineage>
        <taxon>Bacteria</taxon>
        <taxon>environmental samples</taxon>
    </lineage>
</organism>
<dbReference type="InterPro" id="IPR007801">
    <property type="entry name" value="MbnB/TglH/ChrH"/>
</dbReference>
<dbReference type="EMBL" id="KT944272">
    <property type="protein sequence ID" value="ALV86676.1"/>
    <property type="molecule type" value="Genomic_DNA"/>
</dbReference>
<proteinExistence type="predicted"/>
<reference evidence="1" key="1">
    <citation type="submission" date="2015-10" db="EMBL/GenBank/DDBJ databases">
        <title>Biosynthesis of SCL-MCL polyhydroxyalkanoates by metagenomic clones in Pseudomonas putida.</title>
        <authorList>
            <person name="Cheng J."/>
            <person name="Charles T.C."/>
        </authorList>
    </citation>
    <scope>NUCLEOTIDE SEQUENCE</scope>
</reference>
<dbReference type="NCBIfam" id="NF003818">
    <property type="entry name" value="PRK05409.1"/>
    <property type="match status" value="1"/>
</dbReference>
<dbReference type="Pfam" id="PF05114">
    <property type="entry name" value="MbnB_TglH_ChrH"/>
    <property type="match status" value="1"/>
</dbReference>